<name>A0A8J3J3G7_9CHLR</name>
<proteinExistence type="predicted"/>
<evidence type="ECO:0000313" key="1">
    <source>
        <dbReference type="EMBL" id="GHP00862.1"/>
    </source>
</evidence>
<keyword evidence="2" id="KW-1185">Reference proteome</keyword>
<gene>
    <name evidence="1" type="ORF">KSF_109090</name>
</gene>
<comment type="caution">
    <text evidence="1">The sequence shown here is derived from an EMBL/GenBank/DDBJ whole genome shotgun (WGS) entry which is preliminary data.</text>
</comment>
<sequence length="85" mass="9359">MDGHHTYDGLGESGKHLNAAKTNARVNSAGLSEQVSLCFPTENRDILAIGQGPRLSDLYPGKTEEQLAQRLRELVLIIMQDRQNA</sequence>
<organism evidence="1 2">
    <name type="scientific">Reticulibacter mediterranei</name>
    <dbReference type="NCBI Taxonomy" id="2778369"/>
    <lineage>
        <taxon>Bacteria</taxon>
        <taxon>Bacillati</taxon>
        <taxon>Chloroflexota</taxon>
        <taxon>Ktedonobacteria</taxon>
        <taxon>Ktedonobacterales</taxon>
        <taxon>Reticulibacteraceae</taxon>
        <taxon>Reticulibacter</taxon>
    </lineage>
</organism>
<dbReference type="EMBL" id="BNJK01000003">
    <property type="protein sequence ID" value="GHP00862.1"/>
    <property type="molecule type" value="Genomic_DNA"/>
</dbReference>
<reference evidence="1" key="1">
    <citation type="submission" date="2020-10" db="EMBL/GenBank/DDBJ databases">
        <title>Taxonomic study of unclassified bacteria belonging to the class Ktedonobacteria.</title>
        <authorList>
            <person name="Yabe S."/>
            <person name="Wang C.M."/>
            <person name="Zheng Y."/>
            <person name="Sakai Y."/>
            <person name="Cavaletti L."/>
            <person name="Monciardini P."/>
            <person name="Donadio S."/>
        </authorList>
    </citation>
    <scope>NUCLEOTIDE SEQUENCE</scope>
    <source>
        <strain evidence="1">ID150040</strain>
    </source>
</reference>
<protein>
    <submittedName>
        <fullName evidence="1">Uncharacterized protein</fullName>
    </submittedName>
</protein>
<dbReference type="AlphaFoldDB" id="A0A8J3J3G7"/>
<accession>A0A8J3J3G7</accession>
<evidence type="ECO:0000313" key="2">
    <source>
        <dbReference type="Proteomes" id="UP000597444"/>
    </source>
</evidence>
<dbReference type="Proteomes" id="UP000597444">
    <property type="component" value="Unassembled WGS sequence"/>
</dbReference>